<gene>
    <name evidence="1" type="primary">SSCI24290.1</name>
</gene>
<dbReference type="Proteomes" id="UP000242770">
    <property type="component" value="Unassembled WGS sequence"/>
</dbReference>
<keyword evidence="2" id="KW-1185">Reference proteome</keyword>
<accession>A0A0F7RT89</accession>
<dbReference type="AlphaFoldDB" id="A0A0F7RT89"/>
<sequence length="59" mass="6568">MSALLPHFHVFLNTAMPRPTFSKRSTASRMASAAEWDAKEARLQRATSKLAKGMFSSIQ</sequence>
<organism evidence="1 2">
    <name type="scientific">Sporisorium scitamineum</name>
    <dbReference type="NCBI Taxonomy" id="49012"/>
    <lineage>
        <taxon>Eukaryota</taxon>
        <taxon>Fungi</taxon>
        <taxon>Dikarya</taxon>
        <taxon>Basidiomycota</taxon>
        <taxon>Ustilaginomycotina</taxon>
        <taxon>Ustilaginomycetes</taxon>
        <taxon>Ustilaginales</taxon>
        <taxon>Ustilaginaceae</taxon>
        <taxon>Sporisorium</taxon>
    </lineage>
</organism>
<name>A0A0F7RT89_9BASI</name>
<evidence type="ECO:0000313" key="1">
    <source>
        <dbReference type="EMBL" id="CDR99575.1"/>
    </source>
</evidence>
<protein>
    <submittedName>
        <fullName evidence="1">Uncharacterized protein</fullName>
    </submittedName>
</protein>
<dbReference type="EMBL" id="CCFA01001259">
    <property type="protein sequence ID" value="CDR99575.1"/>
    <property type="molecule type" value="Genomic_DNA"/>
</dbReference>
<evidence type="ECO:0000313" key="2">
    <source>
        <dbReference type="Proteomes" id="UP000242770"/>
    </source>
</evidence>
<proteinExistence type="predicted"/>
<reference evidence="2" key="1">
    <citation type="submission" date="2014-06" db="EMBL/GenBank/DDBJ databases">
        <authorList>
            <person name="Berkman P.J."/>
        </authorList>
    </citation>
    <scope>NUCLEOTIDE SEQUENCE [LARGE SCALE GENOMIC DNA]</scope>
</reference>